<evidence type="ECO:0000313" key="2">
    <source>
        <dbReference type="Proteomes" id="UP000003803"/>
    </source>
</evidence>
<dbReference type="EMBL" id="ABGD02000014">
    <property type="protein sequence ID" value="EDS11282.1"/>
    <property type="molecule type" value="Genomic_DNA"/>
</dbReference>
<proteinExistence type="predicted"/>
<keyword evidence="2" id="KW-1185">Reference proteome</keyword>
<dbReference type="HOGENOM" id="CLU_3113898_0_0_9"/>
<name>B0PAV2_9FIRM</name>
<gene>
    <name evidence="1" type="ORF">ANACOL_01903</name>
</gene>
<reference evidence="1" key="1">
    <citation type="submission" date="2007-11" db="EMBL/GenBank/DDBJ databases">
        <authorList>
            <person name="Fulton L."/>
            <person name="Clifton S."/>
            <person name="Fulton B."/>
            <person name="Xu J."/>
            <person name="Minx P."/>
            <person name="Pepin K.H."/>
            <person name="Johnson M."/>
            <person name="Thiruvilangam P."/>
            <person name="Bhonagiri V."/>
            <person name="Nash W.E."/>
            <person name="Mardis E.R."/>
            <person name="Wilson R.K."/>
        </authorList>
    </citation>
    <scope>NUCLEOTIDE SEQUENCE [LARGE SCALE GENOMIC DNA]</scope>
    <source>
        <strain evidence="1">DSM 17241</strain>
    </source>
</reference>
<organism evidence="1 2">
    <name type="scientific">Anaerotruncus colihominis DSM 17241</name>
    <dbReference type="NCBI Taxonomy" id="445972"/>
    <lineage>
        <taxon>Bacteria</taxon>
        <taxon>Bacillati</taxon>
        <taxon>Bacillota</taxon>
        <taxon>Clostridia</taxon>
        <taxon>Eubacteriales</taxon>
        <taxon>Oscillospiraceae</taxon>
        <taxon>Anaerotruncus</taxon>
    </lineage>
</organism>
<evidence type="ECO:0000313" key="1">
    <source>
        <dbReference type="EMBL" id="EDS11282.1"/>
    </source>
</evidence>
<accession>B0PAV2</accession>
<dbReference type="Proteomes" id="UP000003803">
    <property type="component" value="Unassembled WGS sequence"/>
</dbReference>
<protein>
    <submittedName>
        <fullName evidence="1">Uncharacterized protein</fullName>
    </submittedName>
</protein>
<reference evidence="1" key="2">
    <citation type="submission" date="2013-09" db="EMBL/GenBank/DDBJ databases">
        <title>Draft genome sequence of Anaerotruncus colihominis(DSM 17241).</title>
        <authorList>
            <person name="Sudarsanam P."/>
            <person name="Ley R."/>
            <person name="Guruge J."/>
            <person name="Turnbaugh P.J."/>
            <person name="Mahowald M."/>
            <person name="Liep D."/>
            <person name="Gordon J."/>
        </authorList>
    </citation>
    <scope>NUCLEOTIDE SEQUENCE</scope>
    <source>
        <strain evidence="1">DSM 17241</strain>
    </source>
</reference>
<comment type="caution">
    <text evidence="1">The sequence shown here is derived from an EMBL/GenBank/DDBJ whole genome shotgun (WGS) entry which is preliminary data.</text>
</comment>
<sequence length="50" mass="5929">MVPQKQRLLSQFLKLETEAFFDAFRSTLWSRSHPDLIKYNFGKAERGNLI</sequence>
<dbReference type="AlphaFoldDB" id="B0PAV2"/>